<name>A0A1D6GQQ7_MAIZE</name>
<dbReference type="AlphaFoldDB" id="A0A1D6GQQ7"/>
<protein>
    <submittedName>
        <fullName evidence="5">Putative prolyl 4-hydroxylase 12</fullName>
    </submittedName>
</protein>
<dbReference type="InterPro" id="IPR045054">
    <property type="entry name" value="P4HA-like"/>
</dbReference>
<keyword evidence="3" id="KW-0408">Iron</keyword>
<sequence>MDFCSHLRLAAVLALLTGCASAASRGAGSFDPSRVVQLSWRPRAFLHKGFLLDAECDHLIALAKDKLEKSMVADNKSGKSVQSEVRTSSGMFLEKKQVSIRHYGRFHFLSIVIFWVRMVRRWKGVSCRIFACVRTNGR</sequence>
<keyword evidence="4" id="KW-0732">Signal</keyword>
<dbReference type="EMBL" id="CM000781">
    <property type="protein sequence ID" value="AQK65457.1"/>
    <property type="molecule type" value="Genomic_DNA"/>
</dbReference>
<gene>
    <name evidence="5" type="ORF">ZEAMMB73_Zm00001d014183</name>
</gene>
<organism evidence="5">
    <name type="scientific">Zea mays</name>
    <name type="common">Maize</name>
    <dbReference type="NCBI Taxonomy" id="4577"/>
    <lineage>
        <taxon>Eukaryota</taxon>
        <taxon>Viridiplantae</taxon>
        <taxon>Streptophyta</taxon>
        <taxon>Embryophyta</taxon>
        <taxon>Tracheophyta</taxon>
        <taxon>Spermatophyta</taxon>
        <taxon>Magnoliopsida</taxon>
        <taxon>Liliopsida</taxon>
        <taxon>Poales</taxon>
        <taxon>Poaceae</taxon>
        <taxon>PACMAD clade</taxon>
        <taxon>Panicoideae</taxon>
        <taxon>Andropogonodae</taxon>
        <taxon>Andropogoneae</taxon>
        <taxon>Tripsacinae</taxon>
        <taxon>Zea</taxon>
    </lineage>
</organism>
<evidence type="ECO:0000256" key="2">
    <source>
        <dbReference type="ARBA" id="ARBA00022723"/>
    </source>
</evidence>
<evidence type="ECO:0000256" key="4">
    <source>
        <dbReference type="SAM" id="SignalP"/>
    </source>
</evidence>
<dbReference type="Gene3D" id="2.60.120.620">
    <property type="entry name" value="q2cbj1_9rhob like domain"/>
    <property type="match status" value="1"/>
</dbReference>
<dbReference type="ExpressionAtlas" id="A0A1D6GQQ7">
    <property type="expression patterns" value="baseline and differential"/>
</dbReference>
<dbReference type="EMBL" id="CM000781">
    <property type="protein sequence ID" value="AQK65466.1"/>
    <property type="molecule type" value="Genomic_DNA"/>
</dbReference>
<feature type="signal peptide" evidence="4">
    <location>
        <begin position="1"/>
        <end position="22"/>
    </location>
</feature>
<evidence type="ECO:0000313" key="5">
    <source>
        <dbReference type="EMBL" id="AQK65466.1"/>
    </source>
</evidence>
<dbReference type="GO" id="GO:0046872">
    <property type="term" value="F:metal ion binding"/>
    <property type="evidence" value="ECO:0007669"/>
    <property type="project" value="UniProtKB-KW"/>
</dbReference>
<dbReference type="PANTHER" id="PTHR10869:SF238">
    <property type="entry name" value="PROLYL 4-HYDROXYLASE 6-RELATED"/>
    <property type="match status" value="1"/>
</dbReference>
<evidence type="ECO:0000256" key="3">
    <source>
        <dbReference type="ARBA" id="ARBA00023004"/>
    </source>
</evidence>
<comment type="subcellular location">
    <subcellularLocation>
        <location evidence="1">Endoplasmic reticulum membrane</location>
    </subcellularLocation>
</comment>
<accession>A0A1D6GQQ7</accession>
<reference evidence="5" key="1">
    <citation type="submission" date="2015-12" db="EMBL/GenBank/DDBJ databases">
        <title>Update maize B73 reference genome by single molecule sequencing technologies.</title>
        <authorList>
            <consortium name="Maize Genome Sequencing Project"/>
            <person name="Ware D."/>
        </authorList>
    </citation>
    <scope>NUCLEOTIDE SEQUENCE</scope>
    <source>
        <tissue evidence="5">Seedling</tissue>
    </source>
</reference>
<dbReference type="GO" id="GO:0005789">
    <property type="term" value="C:endoplasmic reticulum membrane"/>
    <property type="evidence" value="ECO:0007669"/>
    <property type="project" value="UniProtKB-SubCell"/>
</dbReference>
<feature type="chain" id="PRO_5011173474" evidence="4">
    <location>
        <begin position="23"/>
        <end position="138"/>
    </location>
</feature>
<dbReference type="PANTHER" id="PTHR10869">
    <property type="entry name" value="PROLYL 4-HYDROXYLASE ALPHA SUBUNIT"/>
    <property type="match status" value="1"/>
</dbReference>
<evidence type="ECO:0000256" key="1">
    <source>
        <dbReference type="ARBA" id="ARBA00004586"/>
    </source>
</evidence>
<proteinExistence type="predicted"/>
<keyword evidence="2" id="KW-0479">Metal-binding</keyword>